<keyword evidence="1" id="KW-0175">Coiled coil</keyword>
<evidence type="ECO:0000256" key="1">
    <source>
        <dbReference type="SAM" id="Coils"/>
    </source>
</evidence>
<feature type="coiled-coil region" evidence="1">
    <location>
        <begin position="582"/>
        <end position="609"/>
    </location>
</feature>
<gene>
    <name evidence="3" type="ORF">g.49095</name>
</gene>
<name>A0A2S2Q9K6_9HEMI</name>
<feature type="region of interest" description="Disordered" evidence="2">
    <location>
        <begin position="1"/>
        <end position="21"/>
    </location>
</feature>
<evidence type="ECO:0000256" key="2">
    <source>
        <dbReference type="SAM" id="MobiDB-lite"/>
    </source>
</evidence>
<protein>
    <submittedName>
        <fullName evidence="3">Uncharacterized protein</fullName>
    </submittedName>
</protein>
<proteinExistence type="predicted"/>
<feature type="coiled-coil region" evidence="1">
    <location>
        <begin position="197"/>
        <end position="409"/>
    </location>
</feature>
<accession>A0A2S2Q9K6</accession>
<sequence length="1410" mass="164254">MEDQNSNADDDNGEELTTKQMKIKAEEIGKRFEKYQGRYQTSSSRCNTPLPFTSTDSVESIHSNITSDSSEKVLLFRQFLENDRKLVENSKIDEQSYSNNDQAQDSMLLDAQNENKKINTKFYENIIETQLQEKNINLLKNQIIELNEKLENYHNIINEKDILLKSKIDKIEVLNKVIMQKNKLHLETTESLNKRNLEVINEERLRCNQKINQIAEESADLKKDLESVHRLCDKLKRTNIKFEKENNELRKKENSLKLEIEKLNMNHENEKKLLLENSQKQIVDVLDMKKEFQNLQEKNNALLKHIELMESQPINTQEKDNLLTQLNEKESEIQQLKIENEKLNEDLKKQVIEVQQTANRWTQLKDAYLNDKGRMNLLENVIEELKINNNELNNTNIKLTERIEELMESITISTSEINMHKERNTDLMSVIENMRETFEKAMKESSIEYEQEKKQLIQQHEHDKNALTICNNKFNESTSKLNDVTNQLDIVMKENDSYKCEILELNNCLNKNESKILELNNMISELHMQTIQMNNELAFLKKENHTLSDKLNGSVFENEENKLLSDRFHKQKQLLKLKVKALKETENNCLLLQQQVESLTKEIQISNQKSEHLVHNNKQINSVVQYCDLELQKCYELLNKMITKSNLQNRSINTLRSVLISMGSLFSFDDSNIKFGADLLNTVDSICNTVYDDNELHICVKKIILGSINVLEYIINLNNIHRYSKAQLIARTEVEKLISEAVEKVKLSTQNEYHEKNNELLNLIECLKNDNDTLKLKIPSSISLENKKVITDLNGPTLDNLLSLKNSNIINIKDENDKIKRCLRSISTKLGLISIDETNGVLLQNSLNELELFIKKIKNENDVLKNQHIEIQKSISMTTVEKPTEKFKLNVQNAITQTEHFENNIDGEKLSLSTEDLCNKEIQFIEKSNPTKDSVVNGNSKMLLVRYKNLKSRFKEVRAKTDELDKKIVSLTNDLEFANSRYKQLNDKFIDANEIHETDIANCQSEIENLISEKLETYRQLTEIKEKHEILQNDYDQLKSNLDNETTPNLSKQNTVLKGKLNETQHLIDLAHSKIICEWPSNDANFDWVVVQSKKLNKIVKANCVPVINSENDSEDFLEESKIMRLQTCIQVIHELVTFLLTNKYFNELTSTNLLFIKFVNLISELQSLTETLLEYMSIKNNEMYLVDERHIELSHNVDNHDINIDSSNMLASSEKSSINKPSVLIQETIPEREDNEQFQRAIAERDRLIQFLSEKISKLDNLNRNVEDIRLVQKKLDKALTAVHERDVRCDELTLELTRLLEERDMLQLKLSNSIRQIQFLSDSKSQIGSSDSLKENYGSKAIDDKLEELHSLEYRKDADLFTDQEQRHKSQMQLHQSDQDGSKTHKTKSSNITEETSTSLSWIKDILW</sequence>
<feature type="coiled-coil region" evidence="1">
    <location>
        <begin position="847"/>
        <end position="874"/>
    </location>
</feature>
<evidence type="ECO:0000313" key="3">
    <source>
        <dbReference type="EMBL" id="MBY74429.1"/>
    </source>
</evidence>
<feature type="coiled-coil region" evidence="1">
    <location>
        <begin position="1250"/>
        <end position="1311"/>
    </location>
</feature>
<dbReference type="OrthoDB" id="2441647at2759"/>
<feature type="coiled-coil region" evidence="1">
    <location>
        <begin position="129"/>
        <end position="156"/>
    </location>
</feature>
<feature type="coiled-coil region" evidence="1">
    <location>
        <begin position="947"/>
        <end position="1041"/>
    </location>
</feature>
<dbReference type="EMBL" id="GGMS01005226">
    <property type="protein sequence ID" value="MBY74429.1"/>
    <property type="molecule type" value="Transcribed_RNA"/>
</dbReference>
<feature type="region of interest" description="Disordered" evidence="2">
    <location>
        <begin position="1366"/>
        <end position="1394"/>
    </location>
</feature>
<feature type="coiled-coil region" evidence="1">
    <location>
        <begin position="750"/>
        <end position="777"/>
    </location>
</feature>
<feature type="compositionally biased region" description="Acidic residues" evidence="2">
    <location>
        <begin position="1"/>
        <end position="14"/>
    </location>
</feature>
<reference evidence="3" key="1">
    <citation type="submission" date="2018-04" db="EMBL/GenBank/DDBJ databases">
        <title>Transcriptome assembly of Sipha flava.</title>
        <authorList>
            <person name="Scully E.D."/>
            <person name="Geib S.M."/>
            <person name="Palmer N.A."/>
            <person name="Koch K."/>
            <person name="Bradshaw J."/>
            <person name="Heng-Moss T."/>
            <person name="Sarath G."/>
        </authorList>
    </citation>
    <scope>NUCLEOTIDE SEQUENCE</scope>
</reference>
<organism evidence="3">
    <name type="scientific">Sipha flava</name>
    <name type="common">yellow sugarcane aphid</name>
    <dbReference type="NCBI Taxonomy" id="143950"/>
    <lineage>
        <taxon>Eukaryota</taxon>
        <taxon>Metazoa</taxon>
        <taxon>Ecdysozoa</taxon>
        <taxon>Arthropoda</taxon>
        <taxon>Hexapoda</taxon>
        <taxon>Insecta</taxon>
        <taxon>Pterygota</taxon>
        <taxon>Neoptera</taxon>
        <taxon>Paraneoptera</taxon>
        <taxon>Hemiptera</taxon>
        <taxon>Sternorrhyncha</taxon>
        <taxon>Aphidomorpha</taxon>
        <taxon>Aphidoidea</taxon>
        <taxon>Aphididae</taxon>
        <taxon>Sipha</taxon>
    </lineage>
</organism>